<dbReference type="CDD" id="cd04301">
    <property type="entry name" value="NAT_SF"/>
    <property type="match status" value="1"/>
</dbReference>
<reference evidence="13" key="2">
    <citation type="submission" date="2016-04" db="UniProtKB">
        <authorList>
            <consortium name="EnsemblMetazoa"/>
        </authorList>
    </citation>
    <scope>IDENTIFICATION</scope>
</reference>
<dbReference type="STRING" id="12957.A0A158NSN5"/>
<dbReference type="InterPro" id="IPR000182">
    <property type="entry name" value="GNAT_dom"/>
</dbReference>
<evidence type="ECO:0000256" key="4">
    <source>
        <dbReference type="ARBA" id="ARBA00012950"/>
    </source>
</evidence>
<comment type="similarity">
    <text evidence="3">Belongs to the acetyltransferase family. NAA40 subfamily.</text>
</comment>
<feature type="domain" description="N-acetyltransferase" evidence="12">
    <location>
        <begin position="39"/>
        <end position="188"/>
    </location>
</feature>
<keyword evidence="9" id="KW-0012">Acyltransferase</keyword>
<evidence type="ECO:0000256" key="5">
    <source>
        <dbReference type="ARBA" id="ARBA00015043"/>
    </source>
</evidence>
<comment type="subcellular location">
    <subcellularLocation>
        <location evidence="2">Cytoplasm</location>
    </subcellularLocation>
    <subcellularLocation>
        <location evidence="1">Nucleus</location>
    </subcellularLocation>
</comment>
<dbReference type="EMBL" id="ADTU01025075">
    <property type="status" value="NOT_ANNOTATED_CDS"/>
    <property type="molecule type" value="Genomic_DNA"/>
</dbReference>
<dbReference type="Pfam" id="PF00583">
    <property type="entry name" value="Acetyltransf_1"/>
    <property type="match status" value="1"/>
</dbReference>
<evidence type="ECO:0000256" key="6">
    <source>
        <dbReference type="ARBA" id="ARBA00022490"/>
    </source>
</evidence>
<evidence type="ECO:0000256" key="10">
    <source>
        <dbReference type="ARBA" id="ARBA00047821"/>
    </source>
</evidence>
<dbReference type="EnsemblMetazoa" id="XM_012205153.1">
    <property type="protein sequence ID" value="XP_012060543.1"/>
    <property type="gene ID" value="LOC105623776"/>
</dbReference>
<dbReference type="GO" id="GO:0005634">
    <property type="term" value="C:nucleus"/>
    <property type="evidence" value="ECO:0007669"/>
    <property type="project" value="UniProtKB-SubCell"/>
</dbReference>
<evidence type="ECO:0000313" key="13">
    <source>
        <dbReference type="EnsemblMetazoa" id="XP_012060543.1"/>
    </source>
</evidence>
<dbReference type="GO" id="GO:1990189">
    <property type="term" value="F:protein N-terminal-serine acetyltransferase activity"/>
    <property type="evidence" value="ECO:0007669"/>
    <property type="project" value="UniProtKB-EC"/>
</dbReference>
<evidence type="ECO:0000256" key="2">
    <source>
        <dbReference type="ARBA" id="ARBA00004496"/>
    </source>
</evidence>
<evidence type="ECO:0000313" key="14">
    <source>
        <dbReference type="Proteomes" id="UP000005205"/>
    </source>
</evidence>
<evidence type="ECO:0000256" key="9">
    <source>
        <dbReference type="ARBA" id="ARBA00023315"/>
    </source>
</evidence>
<dbReference type="InterPro" id="IPR016181">
    <property type="entry name" value="Acyl_CoA_acyltransferase"/>
</dbReference>
<dbReference type="KEGG" id="acep:105623776"/>
<dbReference type="InParanoid" id="A0A158NSN5"/>
<dbReference type="OrthoDB" id="424551at2759"/>
<evidence type="ECO:0000259" key="12">
    <source>
        <dbReference type="PROSITE" id="PS51186"/>
    </source>
</evidence>
<organism evidence="13 14">
    <name type="scientific">Atta cephalotes</name>
    <name type="common">Leafcutter ant</name>
    <dbReference type="NCBI Taxonomy" id="12957"/>
    <lineage>
        <taxon>Eukaryota</taxon>
        <taxon>Metazoa</taxon>
        <taxon>Ecdysozoa</taxon>
        <taxon>Arthropoda</taxon>
        <taxon>Hexapoda</taxon>
        <taxon>Insecta</taxon>
        <taxon>Pterygota</taxon>
        <taxon>Neoptera</taxon>
        <taxon>Endopterygota</taxon>
        <taxon>Hymenoptera</taxon>
        <taxon>Apocrita</taxon>
        <taxon>Aculeata</taxon>
        <taxon>Formicoidea</taxon>
        <taxon>Formicidae</taxon>
        <taxon>Myrmicinae</taxon>
        <taxon>Atta</taxon>
    </lineage>
</organism>
<name>A0A158NSN5_ATTCE</name>
<proteinExistence type="inferred from homology"/>
<keyword evidence="8" id="KW-0539">Nucleus</keyword>
<dbReference type="EMBL" id="ADTU01025076">
    <property type="status" value="NOT_ANNOTATED_CDS"/>
    <property type="molecule type" value="Genomic_DNA"/>
</dbReference>
<evidence type="ECO:0000256" key="3">
    <source>
        <dbReference type="ARBA" id="ARBA00008870"/>
    </source>
</evidence>
<dbReference type="InterPro" id="IPR039949">
    <property type="entry name" value="NAA40"/>
</dbReference>
<dbReference type="FunCoup" id="A0A158NSN5">
    <property type="interactions" value="1973"/>
</dbReference>
<comment type="catalytic activity">
    <reaction evidence="10">
        <text>N-terminal L-seryl-[histone H2A] + acetyl-CoA = N-terminal N(alpha)-acetyl-L-seryl-[histone H2A] + CoA + H(+)</text>
        <dbReference type="Rhea" id="RHEA:50600"/>
        <dbReference type="Rhea" id="RHEA-COMP:12742"/>
        <dbReference type="Rhea" id="RHEA-COMP:12744"/>
        <dbReference type="ChEBI" id="CHEBI:15378"/>
        <dbReference type="ChEBI" id="CHEBI:57287"/>
        <dbReference type="ChEBI" id="CHEBI:57288"/>
        <dbReference type="ChEBI" id="CHEBI:64738"/>
        <dbReference type="ChEBI" id="CHEBI:83690"/>
        <dbReference type="EC" id="2.3.1.257"/>
    </reaction>
</comment>
<dbReference type="Proteomes" id="UP000005205">
    <property type="component" value="Unassembled WGS sequence"/>
</dbReference>
<dbReference type="PANTHER" id="PTHR20531">
    <property type="entry name" value="N-ALPHA-ACETYLTRANSFERASE 40"/>
    <property type="match status" value="1"/>
</dbReference>
<sequence>MTQRLLINKANALTNPLETLHKFHEYITKDNKMIKLVCVKAKDATSDCLSWILDIMERNMKKMYEQSSWGWNATEKQTELTEEMAWYLVASCDDKFLGFSHFRFDIDNGDVVLYCYELQLEPSTRRKGLGRFMMSTLESMAYHNQMMKVVLTVFKHNSSAIQFFYALGYKLDNSYPPVSDLDYIILSKQNLCG</sequence>
<dbReference type="GO" id="GO:0005737">
    <property type="term" value="C:cytoplasm"/>
    <property type="evidence" value="ECO:0007669"/>
    <property type="project" value="UniProtKB-SubCell"/>
</dbReference>
<gene>
    <name evidence="13" type="primary">105623776</name>
</gene>
<dbReference type="GO" id="GO:0010485">
    <property type="term" value="F:histone H4 acetyltransferase activity"/>
    <property type="evidence" value="ECO:0007669"/>
    <property type="project" value="InterPro"/>
</dbReference>
<reference evidence="14" key="1">
    <citation type="journal article" date="2011" name="PLoS Genet.">
        <title>The genome sequence of the leaf-cutter ant Atta cephalotes reveals insights into its obligate symbiotic lifestyle.</title>
        <authorList>
            <person name="Suen G."/>
            <person name="Teiling C."/>
            <person name="Li L."/>
            <person name="Holt C."/>
            <person name="Abouheif E."/>
            <person name="Bornberg-Bauer E."/>
            <person name="Bouffard P."/>
            <person name="Caldera E.J."/>
            <person name="Cash E."/>
            <person name="Cavanaugh A."/>
            <person name="Denas O."/>
            <person name="Elhaik E."/>
            <person name="Fave M.J."/>
            <person name="Gadau J."/>
            <person name="Gibson J.D."/>
            <person name="Graur D."/>
            <person name="Grubbs K.J."/>
            <person name="Hagen D.E."/>
            <person name="Harkins T.T."/>
            <person name="Helmkampf M."/>
            <person name="Hu H."/>
            <person name="Johnson B.R."/>
            <person name="Kim J."/>
            <person name="Marsh S.E."/>
            <person name="Moeller J.A."/>
            <person name="Munoz-Torres M.C."/>
            <person name="Murphy M.C."/>
            <person name="Naughton M.C."/>
            <person name="Nigam S."/>
            <person name="Overson R."/>
            <person name="Rajakumar R."/>
            <person name="Reese J.T."/>
            <person name="Scott J.J."/>
            <person name="Smith C.R."/>
            <person name="Tao S."/>
            <person name="Tsutsui N.D."/>
            <person name="Viljakainen L."/>
            <person name="Wissler L."/>
            <person name="Yandell M.D."/>
            <person name="Zimmer F."/>
            <person name="Taylor J."/>
            <person name="Slater S.C."/>
            <person name="Clifton S.W."/>
            <person name="Warren W.C."/>
            <person name="Elsik C.G."/>
            <person name="Smith C.D."/>
            <person name="Weinstock G.M."/>
            <person name="Gerardo N.M."/>
            <person name="Currie C.R."/>
        </authorList>
    </citation>
    <scope>NUCLEOTIDE SEQUENCE [LARGE SCALE GENOMIC DNA]</scope>
</reference>
<accession>A0A158NSN5</accession>
<comment type="catalytic activity">
    <reaction evidence="11">
        <text>N-terminal L-seryl-[histone H4] + acetyl-CoA = N-terminal N(alpha)-acetyl-L-seryl-[histone H4] + CoA + H(+)</text>
        <dbReference type="Rhea" id="RHEA:50596"/>
        <dbReference type="Rhea" id="RHEA-COMP:12740"/>
        <dbReference type="Rhea" id="RHEA-COMP:12743"/>
        <dbReference type="ChEBI" id="CHEBI:15378"/>
        <dbReference type="ChEBI" id="CHEBI:57287"/>
        <dbReference type="ChEBI" id="CHEBI:57288"/>
        <dbReference type="ChEBI" id="CHEBI:64738"/>
        <dbReference type="ChEBI" id="CHEBI:83690"/>
        <dbReference type="EC" id="2.3.1.257"/>
    </reaction>
</comment>
<dbReference type="eggNOG" id="KOG2488">
    <property type="taxonomic scope" value="Eukaryota"/>
</dbReference>
<dbReference type="EC" id="2.3.1.257" evidence="4"/>
<dbReference type="GO" id="GO:0043998">
    <property type="term" value="F:histone H2A acetyltransferase activity"/>
    <property type="evidence" value="ECO:0007669"/>
    <property type="project" value="InterPro"/>
</dbReference>
<dbReference type="SUPFAM" id="SSF55729">
    <property type="entry name" value="Acyl-CoA N-acyltransferases (Nat)"/>
    <property type="match status" value="1"/>
</dbReference>
<dbReference type="PROSITE" id="PS51186">
    <property type="entry name" value="GNAT"/>
    <property type="match status" value="1"/>
</dbReference>
<protein>
    <recommendedName>
        <fullName evidence="5">N-alpha-acetyltransferase 40</fullName>
        <ecNumber evidence="4">2.3.1.257</ecNumber>
    </recommendedName>
</protein>
<evidence type="ECO:0000256" key="7">
    <source>
        <dbReference type="ARBA" id="ARBA00022679"/>
    </source>
</evidence>
<keyword evidence="7" id="KW-0808">Transferase</keyword>
<evidence type="ECO:0000256" key="11">
    <source>
        <dbReference type="ARBA" id="ARBA00049524"/>
    </source>
</evidence>
<dbReference type="Gene3D" id="3.40.630.30">
    <property type="match status" value="1"/>
</dbReference>
<evidence type="ECO:0000256" key="1">
    <source>
        <dbReference type="ARBA" id="ARBA00004123"/>
    </source>
</evidence>
<evidence type="ECO:0000256" key="8">
    <source>
        <dbReference type="ARBA" id="ARBA00023242"/>
    </source>
</evidence>
<dbReference type="AlphaFoldDB" id="A0A158NSN5"/>
<keyword evidence="14" id="KW-1185">Reference proteome</keyword>
<dbReference type="PANTHER" id="PTHR20531:SF1">
    <property type="entry name" value="N-ALPHA-ACETYLTRANSFERASE 40"/>
    <property type="match status" value="1"/>
</dbReference>
<keyword evidence="6" id="KW-0963">Cytoplasm</keyword>